<proteinExistence type="predicted"/>
<keyword evidence="4" id="KW-1185">Reference proteome</keyword>
<evidence type="ECO:0000313" key="3">
    <source>
        <dbReference type="EMBL" id="GAX90755.1"/>
    </source>
</evidence>
<feature type="coiled-coil region" evidence="1">
    <location>
        <begin position="79"/>
        <end position="106"/>
    </location>
</feature>
<sequence>MGEQDPMSVNYTDPFSVWKSFYSEVEPKISQSLQKVLESEEYAAAAGQMLNATLQLEHLYSRQMEKLLQNYKLPTTKDIARLCELVIGLESKIDQIEERLIRLEQSIQTGDMGKQIALLSQQLSALIGSLQSIEKIGTTEETPTRGRRQPRTTRNVKEADESTQE</sequence>
<evidence type="ECO:0000313" key="4">
    <source>
        <dbReference type="Proteomes" id="UP000217785"/>
    </source>
</evidence>
<dbReference type="Proteomes" id="UP000217785">
    <property type="component" value="Unassembled WGS sequence"/>
</dbReference>
<evidence type="ECO:0000256" key="2">
    <source>
        <dbReference type="SAM" id="MobiDB-lite"/>
    </source>
</evidence>
<feature type="region of interest" description="Disordered" evidence="2">
    <location>
        <begin position="136"/>
        <end position="165"/>
    </location>
</feature>
<protein>
    <recommendedName>
        <fullName evidence="5">Poly(3-hydroxyalkanoate) polymerase subunit PhaE</fullName>
    </recommendedName>
</protein>
<accession>A0A292YQH4</accession>
<dbReference type="EMBL" id="BDUF01000063">
    <property type="protein sequence ID" value="GAX90755.1"/>
    <property type="molecule type" value="Genomic_DNA"/>
</dbReference>
<organism evidence="3 4">
    <name type="scientific">Effusibacillus lacus</name>
    <dbReference type="NCBI Taxonomy" id="1348429"/>
    <lineage>
        <taxon>Bacteria</taxon>
        <taxon>Bacillati</taxon>
        <taxon>Bacillota</taxon>
        <taxon>Bacilli</taxon>
        <taxon>Bacillales</taxon>
        <taxon>Alicyclobacillaceae</taxon>
        <taxon>Effusibacillus</taxon>
    </lineage>
</organism>
<keyword evidence="1" id="KW-0175">Coiled coil</keyword>
<evidence type="ECO:0008006" key="5">
    <source>
        <dbReference type="Google" id="ProtNLM"/>
    </source>
</evidence>
<name>A0A292YQH4_9BACL</name>
<feature type="compositionally biased region" description="Basic and acidic residues" evidence="2">
    <location>
        <begin position="155"/>
        <end position="165"/>
    </location>
</feature>
<gene>
    <name evidence="3" type="ORF">EFBL_2396</name>
</gene>
<evidence type="ECO:0000256" key="1">
    <source>
        <dbReference type="SAM" id="Coils"/>
    </source>
</evidence>
<comment type="caution">
    <text evidence="3">The sequence shown here is derived from an EMBL/GenBank/DDBJ whole genome shotgun (WGS) entry which is preliminary data.</text>
</comment>
<reference evidence="4" key="1">
    <citation type="submission" date="2017-07" db="EMBL/GenBank/DDBJ databases">
        <title>Draft genome sequence of Effusibacillus lacus strain skLN1.</title>
        <authorList>
            <person name="Watanabe M."/>
            <person name="Kojima H."/>
            <person name="Fukui M."/>
        </authorList>
    </citation>
    <scope>NUCLEOTIDE SEQUENCE [LARGE SCALE GENOMIC DNA]</scope>
    <source>
        <strain evidence="4">skLN1</strain>
    </source>
</reference>
<dbReference type="AlphaFoldDB" id="A0A292YQH4"/>